<name>A0AAX2DL27_LISIV</name>
<dbReference type="EMBL" id="FNMX01000001">
    <property type="protein sequence ID" value="SDW06108.1"/>
    <property type="molecule type" value="Genomic_DNA"/>
</dbReference>
<accession>A0AAX2DL27</accession>
<dbReference type="AlphaFoldDB" id="A0AAX2DL27"/>
<dbReference type="RefSeq" id="WP_038408425.1">
    <property type="nucleotide sequence ID" value="NZ_FNMX01000001.1"/>
</dbReference>
<gene>
    <name evidence="1" type="ORF">SAMN05421782_101261</name>
</gene>
<comment type="caution">
    <text evidence="1">The sequence shown here is derived from an EMBL/GenBank/DDBJ whole genome shotgun (WGS) entry which is preliminary data.</text>
</comment>
<evidence type="ECO:0000313" key="2">
    <source>
        <dbReference type="Proteomes" id="UP000183610"/>
    </source>
</evidence>
<sequence>MDENSYKLEQQLHTLQKQQRAAEDTLLLLKREQNEQEWLEEDFTRHCQLEMETITSLRELWQGDEARNFAYYLEDIHEEEKKNWRKNMVSKREKQQEKINSCQKTLYQIEREQQSIQKELTR</sequence>
<organism evidence="1 2">
    <name type="scientific">Listeria ivanovii</name>
    <dbReference type="NCBI Taxonomy" id="1638"/>
    <lineage>
        <taxon>Bacteria</taxon>
        <taxon>Bacillati</taxon>
        <taxon>Bacillota</taxon>
        <taxon>Bacilli</taxon>
        <taxon>Bacillales</taxon>
        <taxon>Listeriaceae</taxon>
        <taxon>Listeria</taxon>
    </lineage>
</organism>
<dbReference type="Proteomes" id="UP000183610">
    <property type="component" value="Unassembled WGS sequence"/>
</dbReference>
<evidence type="ECO:0008006" key="3">
    <source>
        <dbReference type="Google" id="ProtNLM"/>
    </source>
</evidence>
<reference evidence="1 2" key="1">
    <citation type="submission" date="2016-10" db="EMBL/GenBank/DDBJ databases">
        <authorList>
            <person name="Varghese N."/>
            <person name="Submissions S."/>
        </authorList>
    </citation>
    <scope>NUCLEOTIDE SEQUENCE [LARGE SCALE GENOMIC DNA]</scope>
    <source>
        <strain evidence="1 2">ATCC 49954</strain>
    </source>
</reference>
<protein>
    <recommendedName>
        <fullName evidence="3">DNA double-strand break repair Rad50 ATPase</fullName>
    </recommendedName>
</protein>
<evidence type="ECO:0000313" key="1">
    <source>
        <dbReference type="EMBL" id="SDW06108.1"/>
    </source>
</evidence>
<proteinExistence type="predicted"/>